<dbReference type="SUPFAM" id="SSF53850">
    <property type="entry name" value="Periplasmic binding protein-like II"/>
    <property type="match status" value="1"/>
</dbReference>
<keyword evidence="4" id="KW-0804">Transcription</keyword>
<dbReference type="GO" id="GO:0043565">
    <property type="term" value="F:sequence-specific DNA binding"/>
    <property type="evidence" value="ECO:0007669"/>
    <property type="project" value="TreeGrafter"/>
</dbReference>
<dbReference type="Pfam" id="PF00126">
    <property type="entry name" value="HTH_1"/>
    <property type="match status" value="1"/>
</dbReference>
<evidence type="ECO:0000313" key="7">
    <source>
        <dbReference type="Proteomes" id="UP000231501"/>
    </source>
</evidence>
<evidence type="ECO:0000256" key="2">
    <source>
        <dbReference type="ARBA" id="ARBA00023015"/>
    </source>
</evidence>
<dbReference type="PRINTS" id="PR00039">
    <property type="entry name" value="HTHLYSR"/>
</dbReference>
<dbReference type="EMBL" id="PEOG01000047">
    <property type="protein sequence ID" value="PIM52045.1"/>
    <property type="molecule type" value="Genomic_DNA"/>
</dbReference>
<dbReference type="OrthoDB" id="9786526at2"/>
<protein>
    <submittedName>
        <fullName evidence="6">LysR family transcriptional regulator</fullName>
    </submittedName>
</protein>
<dbReference type="InterPro" id="IPR005119">
    <property type="entry name" value="LysR_subst-bd"/>
</dbReference>
<dbReference type="Gene3D" id="1.10.10.10">
    <property type="entry name" value="Winged helix-like DNA-binding domain superfamily/Winged helix DNA-binding domain"/>
    <property type="match status" value="1"/>
</dbReference>
<dbReference type="FunFam" id="1.10.10.10:FF:000001">
    <property type="entry name" value="LysR family transcriptional regulator"/>
    <property type="match status" value="1"/>
</dbReference>
<keyword evidence="3" id="KW-0238">DNA-binding</keyword>
<proteinExistence type="inferred from homology"/>
<sequence length="302" mass="32447">MDHLERLRCFVAVADTQSFAGAARRLGCSAPAATRAIATLEQRLGAQLFQRSTRSVRLTEAGERFLLDCRRILGDLDASEAAVAGAQAEPAGLLSLTAPSMFGRMHVAPLAAEFLQQYPRLRMKLLLVDRVVSLLDEALDLAVRIAHLPDSGLTAVPVGAMRRVIVASPDYLARAGEPRSPRELAGHRIVAGYFDGQGMTPWRFRDGSQALTPTLMVNDSAAGIAAAEAGVGLARCQIYQAAQALQAGRLRIVLADHEIPAAPVHLVHAAGRRVPVPLRLLIDHMAARLRDQPVLAGEAFLR</sequence>
<evidence type="ECO:0000256" key="4">
    <source>
        <dbReference type="ARBA" id="ARBA00023163"/>
    </source>
</evidence>
<evidence type="ECO:0000259" key="5">
    <source>
        <dbReference type="PROSITE" id="PS50931"/>
    </source>
</evidence>
<dbReference type="Proteomes" id="UP000231501">
    <property type="component" value="Unassembled WGS sequence"/>
</dbReference>
<comment type="similarity">
    <text evidence="1">Belongs to the LysR transcriptional regulatory family.</text>
</comment>
<evidence type="ECO:0000313" key="6">
    <source>
        <dbReference type="EMBL" id="PIM52045.1"/>
    </source>
</evidence>
<dbReference type="PROSITE" id="PS50931">
    <property type="entry name" value="HTH_LYSR"/>
    <property type="match status" value="1"/>
</dbReference>
<evidence type="ECO:0000256" key="3">
    <source>
        <dbReference type="ARBA" id="ARBA00023125"/>
    </source>
</evidence>
<name>A0A2G9C6S8_9BURK</name>
<dbReference type="InterPro" id="IPR036390">
    <property type="entry name" value="WH_DNA-bd_sf"/>
</dbReference>
<accession>A0A2G9C6S8</accession>
<gene>
    <name evidence="6" type="ORF">CS062_16835</name>
</gene>
<dbReference type="PANTHER" id="PTHR30537">
    <property type="entry name" value="HTH-TYPE TRANSCRIPTIONAL REGULATOR"/>
    <property type="match status" value="1"/>
</dbReference>
<organism evidence="6 7">
    <name type="scientific">Roseateles chitinivorans</name>
    <dbReference type="NCBI Taxonomy" id="2917965"/>
    <lineage>
        <taxon>Bacteria</taxon>
        <taxon>Pseudomonadati</taxon>
        <taxon>Pseudomonadota</taxon>
        <taxon>Betaproteobacteria</taxon>
        <taxon>Burkholderiales</taxon>
        <taxon>Sphaerotilaceae</taxon>
        <taxon>Roseateles</taxon>
    </lineage>
</organism>
<keyword evidence="2" id="KW-0805">Transcription regulation</keyword>
<dbReference type="GO" id="GO:0006351">
    <property type="term" value="P:DNA-templated transcription"/>
    <property type="evidence" value="ECO:0007669"/>
    <property type="project" value="TreeGrafter"/>
</dbReference>
<keyword evidence="7" id="KW-1185">Reference proteome</keyword>
<dbReference type="InterPro" id="IPR058163">
    <property type="entry name" value="LysR-type_TF_proteobact-type"/>
</dbReference>
<dbReference type="RefSeq" id="WP_099862764.1">
    <property type="nucleotide sequence ID" value="NZ_PEOG01000047.1"/>
</dbReference>
<dbReference type="InterPro" id="IPR000847">
    <property type="entry name" value="LysR_HTH_N"/>
</dbReference>
<reference evidence="6 7" key="1">
    <citation type="submission" date="2017-11" db="EMBL/GenBank/DDBJ databases">
        <title>Draft genome sequence of Mitsuaria sp. HWN-4.</title>
        <authorList>
            <person name="Gundlapally S.R."/>
        </authorList>
    </citation>
    <scope>NUCLEOTIDE SEQUENCE [LARGE SCALE GENOMIC DNA]</scope>
    <source>
        <strain evidence="6 7">HWN-4</strain>
    </source>
</reference>
<dbReference type="SUPFAM" id="SSF46785">
    <property type="entry name" value="Winged helix' DNA-binding domain"/>
    <property type="match status" value="1"/>
</dbReference>
<dbReference type="GO" id="GO:0003700">
    <property type="term" value="F:DNA-binding transcription factor activity"/>
    <property type="evidence" value="ECO:0007669"/>
    <property type="project" value="InterPro"/>
</dbReference>
<evidence type="ECO:0000256" key="1">
    <source>
        <dbReference type="ARBA" id="ARBA00009437"/>
    </source>
</evidence>
<dbReference type="InterPro" id="IPR036388">
    <property type="entry name" value="WH-like_DNA-bd_sf"/>
</dbReference>
<dbReference type="Pfam" id="PF03466">
    <property type="entry name" value="LysR_substrate"/>
    <property type="match status" value="1"/>
</dbReference>
<dbReference type="Gene3D" id="3.40.190.290">
    <property type="match status" value="1"/>
</dbReference>
<comment type="caution">
    <text evidence="6">The sequence shown here is derived from an EMBL/GenBank/DDBJ whole genome shotgun (WGS) entry which is preliminary data.</text>
</comment>
<dbReference type="PANTHER" id="PTHR30537:SF5">
    <property type="entry name" value="HTH-TYPE TRANSCRIPTIONAL ACTIVATOR TTDR-RELATED"/>
    <property type="match status" value="1"/>
</dbReference>
<feature type="domain" description="HTH lysR-type" evidence="5">
    <location>
        <begin position="1"/>
        <end position="59"/>
    </location>
</feature>
<dbReference type="AlphaFoldDB" id="A0A2G9C6S8"/>